<dbReference type="SUPFAM" id="SSF46785">
    <property type="entry name" value="Winged helix' DNA-binding domain"/>
    <property type="match status" value="1"/>
</dbReference>
<proteinExistence type="predicted"/>
<evidence type="ECO:0000256" key="1">
    <source>
        <dbReference type="ARBA" id="ARBA00023015"/>
    </source>
</evidence>
<dbReference type="InterPro" id="IPR005471">
    <property type="entry name" value="Tscrpt_reg_IclR_N"/>
</dbReference>
<dbReference type="STRING" id="282683.SAMN04488105_1283"/>
<dbReference type="PROSITE" id="PS51077">
    <property type="entry name" value="HTH_ICLR"/>
    <property type="match status" value="1"/>
</dbReference>
<keyword evidence="3" id="KW-0804">Transcription</keyword>
<dbReference type="Gene3D" id="1.10.10.10">
    <property type="entry name" value="Winged helix-like DNA-binding domain superfamily/Winged helix DNA-binding domain"/>
    <property type="match status" value="1"/>
</dbReference>
<protein>
    <submittedName>
        <fullName evidence="6">DNA-binding transcriptional regulator, IclR family</fullName>
    </submittedName>
</protein>
<reference evidence="7" key="1">
    <citation type="submission" date="2016-10" db="EMBL/GenBank/DDBJ databases">
        <authorList>
            <person name="Varghese N."/>
            <person name="Submissions S."/>
        </authorList>
    </citation>
    <scope>NUCLEOTIDE SEQUENCE [LARGE SCALE GENOMIC DNA]</scope>
    <source>
        <strain evidence="7">DSM 10146</strain>
    </source>
</reference>
<sequence length="268" mass="29722">MNPTERILDVLEYLSTAGLGPVKQVDMVRDLGLSPATLNRIVRILSERGYVFRTSEKYLVRNFTISRTIQMSASYMGALDEATRRLTALTGAAAESVVVVGHELLWHHRTEHSDPAVRIVARAGFRRSLLEFDALARLYLSTLDPDELKRDFDMIGFFETGLRNGREIGWLRGEDVESRITETRGADFACDRVANHIGIRRFATLVRAPDGGVLHILSLADNAPPGTGEGAIATRYRAVLAEERDRLEAVLAEEFRASSAEAQLRIGG</sequence>
<feature type="domain" description="IclR-ED" evidence="5">
    <location>
        <begin position="61"/>
        <end position="268"/>
    </location>
</feature>
<dbReference type="Pfam" id="PF09339">
    <property type="entry name" value="HTH_IclR"/>
    <property type="match status" value="1"/>
</dbReference>
<accession>A0A1G7LXE6</accession>
<gene>
    <name evidence="6" type="ORF">SAMN04488105_1283</name>
</gene>
<evidence type="ECO:0000313" key="7">
    <source>
        <dbReference type="Proteomes" id="UP000198994"/>
    </source>
</evidence>
<keyword evidence="1" id="KW-0805">Transcription regulation</keyword>
<dbReference type="GO" id="GO:0003677">
    <property type="term" value="F:DNA binding"/>
    <property type="evidence" value="ECO:0007669"/>
    <property type="project" value="UniProtKB-KW"/>
</dbReference>
<name>A0A1G7LXE6_9RHOB</name>
<dbReference type="GO" id="GO:0003700">
    <property type="term" value="F:DNA-binding transcription factor activity"/>
    <property type="evidence" value="ECO:0007669"/>
    <property type="project" value="TreeGrafter"/>
</dbReference>
<dbReference type="Gene3D" id="3.30.450.40">
    <property type="match status" value="1"/>
</dbReference>
<evidence type="ECO:0000313" key="6">
    <source>
        <dbReference type="EMBL" id="SDF54175.1"/>
    </source>
</evidence>
<dbReference type="SUPFAM" id="SSF55781">
    <property type="entry name" value="GAF domain-like"/>
    <property type="match status" value="1"/>
</dbReference>
<keyword evidence="2 6" id="KW-0238">DNA-binding</keyword>
<evidence type="ECO:0000259" key="4">
    <source>
        <dbReference type="PROSITE" id="PS51077"/>
    </source>
</evidence>
<dbReference type="Proteomes" id="UP000198994">
    <property type="component" value="Unassembled WGS sequence"/>
</dbReference>
<dbReference type="InterPro" id="IPR036388">
    <property type="entry name" value="WH-like_DNA-bd_sf"/>
</dbReference>
<feature type="domain" description="HTH iclR-type" evidence="4">
    <location>
        <begin position="1"/>
        <end position="62"/>
    </location>
</feature>
<dbReference type="PROSITE" id="PS51078">
    <property type="entry name" value="ICLR_ED"/>
    <property type="match status" value="1"/>
</dbReference>
<evidence type="ECO:0000256" key="3">
    <source>
        <dbReference type="ARBA" id="ARBA00023163"/>
    </source>
</evidence>
<evidence type="ECO:0000259" key="5">
    <source>
        <dbReference type="PROSITE" id="PS51078"/>
    </source>
</evidence>
<dbReference type="InterPro" id="IPR050707">
    <property type="entry name" value="HTH_MetabolicPath_Reg"/>
</dbReference>
<dbReference type="PANTHER" id="PTHR30136">
    <property type="entry name" value="HELIX-TURN-HELIX TRANSCRIPTIONAL REGULATOR, ICLR FAMILY"/>
    <property type="match status" value="1"/>
</dbReference>
<dbReference type="InterPro" id="IPR029016">
    <property type="entry name" value="GAF-like_dom_sf"/>
</dbReference>
<dbReference type="AlphaFoldDB" id="A0A1G7LXE6"/>
<organism evidence="6 7">
    <name type="scientific">Salipiger thiooxidans</name>
    <dbReference type="NCBI Taxonomy" id="282683"/>
    <lineage>
        <taxon>Bacteria</taxon>
        <taxon>Pseudomonadati</taxon>
        <taxon>Pseudomonadota</taxon>
        <taxon>Alphaproteobacteria</taxon>
        <taxon>Rhodobacterales</taxon>
        <taxon>Roseobacteraceae</taxon>
        <taxon>Salipiger</taxon>
    </lineage>
</organism>
<dbReference type="GO" id="GO:0045892">
    <property type="term" value="P:negative regulation of DNA-templated transcription"/>
    <property type="evidence" value="ECO:0007669"/>
    <property type="project" value="TreeGrafter"/>
</dbReference>
<evidence type="ECO:0000256" key="2">
    <source>
        <dbReference type="ARBA" id="ARBA00023125"/>
    </source>
</evidence>
<dbReference type="PANTHER" id="PTHR30136:SF35">
    <property type="entry name" value="HTH-TYPE TRANSCRIPTIONAL REGULATOR RV1719"/>
    <property type="match status" value="1"/>
</dbReference>
<dbReference type="InterPro" id="IPR014757">
    <property type="entry name" value="Tscrpt_reg_IclR_C"/>
</dbReference>
<keyword evidence="7" id="KW-1185">Reference proteome</keyword>
<dbReference type="EMBL" id="FNAV01000028">
    <property type="protein sequence ID" value="SDF54175.1"/>
    <property type="molecule type" value="Genomic_DNA"/>
</dbReference>
<dbReference type="InterPro" id="IPR036390">
    <property type="entry name" value="WH_DNA-bd_sf"/>
</dbReference>